<dbReference type="EMBL" id="BT062504">
    <property type="protein sequence ID" value="ACN27201.1"/>
    <property type="molecule type" value="mRNA"/>
</dbReference>
<evidence type="ECO:0000313" key="1">
    <source>
        <dbReference type="EMBL" id="ACN27201.1"/>
    </source>
</evidence>
<dbReference type="HOGENOM" id="CLU_1995980_0_0_1"/>
<sequence>MDAYMDLVSVDFGQPLLFSSKGFLLLDGFFNNRLSHRSLTATEENEFRFSLLLLYFNILPSQISCGYGYVPSLPFSLTCLVGGRIFCCCVNYPSSVVFHRPECIFPVNTLKKVLMQASLWGEMKS</sequence>
<name>C0P2I5_MAIZE</name>
<organism evidence="1">
    <name type="scientific">Zea mays</name>
    <name type="common">Maize</name>
    <dbReference type="NCBI Taxonomy" id="4577"/>
    <lineage>
        <taxon>Eukaryota</taxon>
        <taxon>Viridiplantae</taxon>
        <taxon>Streptophyta</taxon>
        <taxon>Embryophyta</taxon>
        <taxon>Tracheophyta</taxon>
        <taxon>Spermatophyta</taxon>
        <taxon>Magnoliopsida</taxon>
        <taxon>Liliopsida</taxon>
        <taxon>Poales</taxon>
        <taxon>Poaceae</taxon>
        <taxon>PACMAD clade</taxon>
        <taxon>Panicoideae</taxon>
        <taxon>Andropogonodae</taxon>
        <taxon>Andropogoneae</taxon>
        <taxon>Tripsacinae</taxon>
        <taxon>Zea</taxon>
    </lineage>
</organism>
<proteinExistence type="evidence at transcript level"/>
<dbReference type="AlphaFoldDB" id="C0P2I5"/>
<accession>C0P2I5</accession>
<protein>
    <submittedName>
        <fullName evidence="1">Uncharacterized protein</fullName>
    </submittedName>
</protein>
<reference evidence="1" key="1">
    <citation type="journal article" date="2009" name="PLoS Genet.">
        <title>Sequencing, mapping, and analysis of 27,455 maize full-length cDNAs.</title>
        <authorList>
            <person name="Soderlund C."/>
            <person name="Descour A."/>
            <person name="Kudrna D."/>
            <person name="Bomhoff M."/>
            <person name="Boyd L."/>
            <person name="Currie J."/>
            <person name="Angelova A."/>
            <person name="Collura K."/>
            <person name="Wissotski M."/>
            <person name="Ashley E."/>
            <person name="Morrow D."/>
            <person name="Fernandes J."/>
            <person name="Walbot V."/>
            <person name="Yu Y."/>
        </authorList>
    </citation>
    <scope>NUCLEOTIDE SEQUENCE</scope>
    <source>
        <strain evidence="1">B73</strain>
    </source>
</reference>